<evidence type="ECO:0000313" key="3">
    <source>
        <dbReference type="Proteomes" id="UP000068016"/>
    </source>
</evidence>
<feature type="region of interest" description="Disordered" evidence="1">
    <location>
        <begin position="1988"/>
        <end position="2042"/>
    </location>
</feature>
<accession>A0A119VNZ6</accession>
<dbReference type="InterPro" id="IPR016024">
    <property type="entry name" value="ARM-type_fold"/>
</dbReference>
<proteinExistence type="predicted"/>
<dbReference type="Proteomes" id="UP000068016">
    <property type="component" value="Unassembled WGS sequence"/>
</dbReference>
<feature type="compositionally biased region" description="Pro residues" evidence="1">
    <location>
        <begin position="1997"/>
        <end position="2014"/>
    </location>
</feature>
<dbReference type="SUPFAM" id="SSF48371">
    <property type="entry name" value="ARM repeat"/>
    <property type="match status" value="3"/>
</dbReference>
<name>A0A119VNZ6_9BURK</name>
<feature type="compositionally biased region" description="Polar residues" evidence="1">
    <location>
        <begin position="2033"/>
        <end position="2042"/>
    </location>
</feature>
<organism evidence="2 3">
    <name type="scientific">Burkholderia territorii</name>
    <dbReference type="NCBI Taxonomy" id="1503055"/>
    <lineage>
        <taxon>Bacteria</taxon>
        <taxon>Pseudomonadati</taxon>
        <taxon>Pseudomonadota</taxon>
        <taxon>Betaproteobacteria</taxon>
        <taxon>Burkholderiales</taxon>
        <taxon>Burkholderiaceae</taxon>
        <taxon>Burkholderia</taxon>
        <taxon>Burkholderia cepacia complex</taxon>
    </lineage>
</organism>
<dbReference type="EMBL" id="LPLZ01000017">
    <property type="protein sequence ID" value="KWN21993.1"/>
    <property type="molecule type" value="Genomic_DNA"/>
</dbReference>
<reference evidence="2 3" key="1">
    <citation type="submission" date="2015-11" db="EMBL/GenBank/DDBJ databases">
        <title>Expanding the genomic diversity of Burkholderia species for the development of highly accurate diagnostics.</title>
        <authorList>
            <person name="Sahl J."/>
            <person name="Keim P."/>
            <person name="Wagner D."/>
        </authorList>
    </citation>
    <scope>NUCLEOTIDE SEQUENCE [LARGE SCALE GENOMIC DNA]</scope>
    <source>
        <strain evidence="2 3">MSMB793WGS</strain>
    </source>
</reference>
<evidence type="ECO:0000313" key="2">
    <source>
        <dbReference type="EMBL" id="KWN21993.1"/>
    </source>
</evidence>
<gene>
    <name evidence="2" type="ORF">WT83_04780</name>
</gene>
<comment type="caution">
    <text evidence="2">The sequence shown here is derived from an EMBL/GenBank/DDBJ whole genome shotgun (WGS) entry which is preliminary data.</text>
</comment>
<evidence type="ECO:0000256" key="1">
    <source>
        <dbReference type="SAM" id="MobiDB-lite"/>
    </source>
</evidence>
<protein>
    <submittedName>
        <fullName evidence="2">Uncharacterized protein</fullName>
    </submittedName>
</protein>
<sequence>MAGRSSLIRKRTADDSLGPCLPVKRSRNDLEYAGLSHAEHEAFLELSQRMDRYEQARGSADRQIGLSFCLSTINQKATLAALRKILASSDWIGTRQVQSWLDQLIEACVQFRLDESHRTPGRVISAILNGLKAIVSGKLVGGDRQRELIRAIRRLTRFVDARYLPFSDDRFSQSVANCLNAMKVFIENGVTDSDERDMRAACGRLVELIRTDAFDRQAGPQAIANSLNALKTFIEKGVVSGDDGAVRAACRHLVDLTRMDAFDRQAEPQAVANSLNALKTFIEKGVVPADDKAVRAACRRLVDLTRTAAFDRQAEPLAVANSLNALKTFIKRDVMPADDRNVRAACRRLVELTCTDAFNRQAEPRAVANSLNALKTLIEKGVVSADDGAVHAACRRLVDLTRMDAFDRRAEPLAIANSLNALKTFIEKGVVSGDDGAVRAACRHLVDLSRTEAFDRQAEPQAVANSLNALKTFVEKGVVSGNDELVRTACRHLVHLTGTAAFGEHADPQAVANSLSALKTLVEKGVVSGNDELMRTACRHLTRLTDTAAFGERADPQAVANSLHALKNLIEKGVVPNNDEAVRAACLRLVDMTRTDAFDQRVKPEEIANSLNALKTLIKKDVVPADDEAVRAACRHLVYLTDTAAFAEHADPQAVANSLNALKTFIEKGVVSSNDEAVRASCRHLVDMTRTDAFDRQAEPLDIANSLNALKTLVEKSVVSADNESVRAACRHLIHLTDTKAFGERAAPQAVANSLNALKTLVEKGAVSGNDAAVHAACHRLVRLIGTAAFGERADPRAVANSLNALKALVEQRVMPDNDEVVHTACRHLIRLTGTAAFGERATPQAVANSLNALKALVDKGVVSGNDEAMHAACRRLVRLTHTEAFGEHADPQAVASSLNALKTLIEKGVVSADDEAVRTACQHLIYLTGTKAFDEQADPQAVANSLTALQVLTEHGCLSREEAHIRAASLHLVGLLGAPRFVTTANSLSVSASLDALAGLISMGILAEHDGRVDDAVKGLLHLGMIGERMLQAGRSSMRRFTQAIGTLQETGTLNEAFLATLSGDFHAQCIRRLDDGEVSAGERACMMALLFHLASHNWLELTPVWQTCNRLWPEEVSICTVDSSTTCLQQGTNWYMRWRRMDAGDSALALLQQQLLERLVRVADRMDWENGFSADDGPALRDACLTLHQLAEAVEGQRGKLSNPLMHTRLETLLRERAIPGLVAWARGRQQPGGFDVTMGEAMLSSRYLPQEAALEPPFRRWTSAQCRQWMSQLYEELNHGLRPMTRSLEMPVVRPDGTRKKWSPDGTLPARPRSVYRDVSIYRQMLPADVPPPLLVQLSGPDVHRVYELPAFIQHEGHWYRSDFLRGSLNKGKDGDYPQWLAIPCAVTPLLARWFPGLQLGCYGARAWLPEPGVVAGAGEIPRLRHTPNLCGIIPVTVISDARAEEAFIPKPPYDALRVKDGCGFIPASLARQLLGDGKYNALVAASGDAVQAGKKGLPMSALFHYSGPEVTRKQIAAGFLEQAKTTLNTPLASMQTKPRVEHLEAAITGGVKGLNLTALPMKTHANGILLILPDTPQMRELASRPLIMGRPPYDTRNLRVVYPEQIEFMAIDAPLIALQYTLNGLFADDPTEADGDFTAMAAKGLVVILPDDAWPAGHPRQLVIGAKDIKLHSSYDSVAAKQKVQGSTQTDYLDLHGALVIKDTRIHCYLSDVKRQDELGGDFDGDVLQFFRGMEALCELIEAQSSRGNPKIAKPLDPNPDGRLFFGEQLAAMLSGLLEHACVLEERYYNLPEAERQTLNQRLAPHHILAVLFGTGEPGDTSWIARACLPENLLTLPAQEQQELIVSRELEVLHKYGTDLEKIGPPPPVVIARLDEILRQMTPWLARRVPWSLNSQPEVAAWLKEHPNATLEETRQLVGTKLRPQLDETVYWESIPTEIARTILSWFLDEVPREPGASAPRKHRRADAPDLLRKQFELMISKARRQHAQGIPVTPPPLPPAQPRLPPPPSERVGSSGGAGHDNRRPGFSGSQIDQTTLPLGYQLKRKRDDSMSDKSVNKSLHSTTKEWYYLHPSSRHTHQGIRDASVPAQWGPFSVTSLRSGDWLLECPGWARTDIIRAYSIPNGRRGRYHEAQYYDTRCGLHTLNNLMMHLTDNDPEVLCSDTELRQVAGDVAMYSTESLVQFSNDKGGNRPRLAAVNGTRQPDGQLSFVDPTGVDCVRAIDRAQGVGLTFAFDRKDGPGWHTVALCRVGDQLFEVIDSLKRDTEYYIADSMHEAIAKYYEQYRYRGTQLDDLSRNTVDIIYP</sequence>